<dbReference type="Pfam" id="PF00488">
    <property type="entry name" value="MutS_V"/>
    <property type="match status" value="1"/>
</dbReference>
<dbReference type="GO" id="GO:0140664">
    <property type="term" value="F:ATP-dependent DNA damage sensor activity"/>
    <property type="evidence" value="ECO:0007669"/>
    <property type="project" value="InterPro"/>
</dbReference>
<dbReference type="SUPFAM" id="SSF52540">
    <property type="entry name" value="P-loop containing nucleoside triphosphate hydrolases"/>
    <property type="match status" value="1"/>
</dbReference>
<dbReference type="EMBL" id="HBUE01024206">
    <property type="protein sequence ID" value="CAG6453991.1"/>
    <property type="molecule type" value="Transcribed_RNA"/>
</dbReference>
<dbReference type="Pfam" id="PF05192">
    <property type="entry name" value="MutS_III"/>
    <property type="match status" value="1"/>
</dbReference>
<dbReference type="GO" id="GO:0005524">
    <property type="term" value="F:ATP binding"/>
    <property type="evidence" value="ECO:0007669"/>
    <property type="project" value="UniProtKB-KW"/>
</dbReference>
<dbReference type="AlphaFoldDB" id="A0A8D8ABF0"/>
<name>A0A8D8ABF0_CULPI</name>
<evidence type="ECO:0000256" key="1">
    <source>
        <dbReference type="ARBA" id="ARBA00006271"/>
    </source>
</evidence>
<dbReference type="SMART" id="SM00534">
    <property type="entry name" value="MUTSac"/>
    <property type="match status" value="1"/>
</dbReference>
<dbReference type="InterPro" id="IPR007696">
    <property type="entry name" value="DNA_mismatch_repair_MutS_core"/>
</dbReference>
<dbReference type="InterPro" id="IPR045076">
    <property type="entry name" value="MutS"/>
</dbReference>
<evidence type="ECO:0000313" key="7">
    <source>
        <dbReference type="EMBL" id="CAG6453991.1"/>
    </source>
</evidence>
<dbReference type="PANTHER" id="PTHR11361">
    <property type="entry name" value="DNA MISMATCH REPAIR PROTEIN MUTS FAMILY MEMBER"/>
    <property type="match status" value="1"/>
</dbReference>
<evidence type="ECO:0000256" key="3">
    <source>
        <dbReference type="ARBA" id="ARBA00022840"/>
    </source>
</evidence>
<proteinExistence type="inferred from homology"/>
<dbReference type="GO" id="GO:0051026">
    <property type="term" value="P:chiasma assembly"/>
    <property type="evidence" value="ECO:0007669"/>
    <property type="project" value="TreeGrafter"/>
</dbReference>
<dbReference type="GO" id="GO:0006298">
    <property type="term" value="P:mismatch repair"/>
    <property type="evidence" value="ECO:0007669"/>
    <property type="project" value="InterPro"/>
</dbReference>
<evidence type="ECO:0000256" key="5">
    <source>
        <dbReference type="SAM" id="MobiDB-lite"/>
    </source>
</evidence>
<dbReference type="InterPro" id="IPR027417">
    <property type="entry name" value="P-loop_NTPase"/>
</dbReference>
<dbReference type="SUPFAM" id="SSF48334">
    <property type="entry name" value="DNA repair protein MutS, domain III"/>
    <property type="match status" value="1"/>
</dbReference>
<feature type="domain" description="DNA mismatch repair proteins mutS family" evidence="6">
    <location>
        <begin position="637"/>
        <end position="653"/>
    </location>
</feature>
<protein>
    <submittedName>
        <fullName evidence="7">MutS protein homolog 5</fullName>
    </submittedName>
</protein>
<accession>A0A8D8ABF0</accession>
<comment type="similarity">
    <text evidence="1">Belongs to the DNA mismatch repair MutS family.</text>
</comment>
<evidence type="ECO:0000256" key="4">
    <source>
        <dbReference type="ARBA" id="ARBA00023125"/>
    </source>
</evidence>
<keyword evidence="4" id="KW-0238">DNA-binding</keyword>
<organism evidence="7">
    <name type="scientific">Culex pipiens</name>
    <name type="common">House mosquito</name>
    <dbReference type="NCBI Taxonomy" id="7175"/>
    <lineage>
        <taxon>Eukaryota</taxon>
        <taxon>Metazoa</taxon>
        <taxon>Ecdysozoa</taxon>
        <taxon>Arthropoda</taxon>
        <taxon>Hexapoda</taxon>
        <taxon>Insecta</taxon>
        <taxon>Pterygota</taxon>
        <taxon>Neoptera</taxon>
        <taxon>Endopterygota</taxon>
        <taxon>Diptera</taxon>
        <taxon>Nematocera</taxon>
        <taxon>Culicoidea</taxon>
        <taxon>Culicidae</taxon>
        <taxon>Culicinae</taxon>
        <taxon>Culicini</taxon>
        <taxon>Culex</taxon>
        <taxon>Culex</taxon>
    </lineage>
</organism>
<dbReference type="GO" id="GO:0030983">
    <property type="term" value="F:mismatched DNA binding"/>
    <property type="evidence" value="ECO:0007669"/>
    <property type="project" value="InterPro"/>
</dbReference>
<reference evidence="7" key="1">
    <citation type="submission" date="2021-05" db="EMBL/GenBank/DDBJ databases">
        <authorList>
            <person name="Alioto T."/>
            <person name="Alioto T."/>
            <person name="Gomez Garrido J."/>
        </authorList>
    </citation>
    <scope>NUCLEOTIDE SEQUENCE</scope>
</reference>
<dbReference type="PANTHER" id="PTHR11361:SF20">
    <property type="entry name" value="MUTS PROTEIN HOMOLOG 5"/>
    <property type="match status" value="1"/>
</dbReference>
<sequence>MADSELNDSAHASKILSLCWSSGTLAASYYDIDQLELYAILQATEPRPQYPLARNLIRQYTPLFYLLSGSKHFHDDIPELLDLPEGTILQRLGTGKIETHEHARTCEFSSRAIKHSMTKILSMNLPGMPTQASESERRIFLASVLPVEQELLIHAVGSLLKLLEQIIPADDGPLVTRMNVLTPDTQLIIDELTYQSLQIFNPRLHPSGFKQKVESSSCSLIKLFNRCSSNIGKFELRTIMQQPVRDLAELELRLNTVQWFADGRNSRSAEEMRNVIGNLTKVQPVYRKIAKQSTKNSDWKSLKKNVYYLYMLCKLCLAVGEPELRGTVINILAEFVSQEENALKQLLFTLDEVVDLDRGNQNNKFTVKRGIDRELDRLRTRFDETRGSLMETSRVDFENLPVDLSDVYVTFLPSYGYVFSSSRCEELRDPAVFERSAMNLVFQSEGSVYFQNEMCKELNTEFGNMLATMNDRENAVLMKLVAFVDQAIPQVLAVFKHVGKLDVLLAFASVAVSQEFTRPTLTDQKVLQIKQGRHPLVEQFKTYHPNDTDFSAANERIVNVFASRESTGKTLFLKEIALIAYLAHIGSFVPAQAATIGLLDSIYSRLDFPESIFSGKSSFMGELYQMSNILMNTTSKSLVLIDEFGKGTTYTEGKALLISSVEHLLQKGSQAPIVTVATQFTDIERYLGENRYLRIYATQPDSSSEDDTKSSSNLEASKSRQATFTNAIQTMTLALVKKYVAGESIDPVTLVMLYKSTPITQARVSR</sequence>
<dbReference type="InterPro" id="IPR000432">
    <property type="entry name" value="DNA_mismatch_repair_MutS_C"/>
</dbReference>
<dbReference type="InterPro" id="IPR036187">
    <property type="entry name" value="DNA_mismatch_repair_MutS_sf"/>
</dbReference>
<dbReference type="Gene3D" id="1.10.1420.10">
    <property type="match status" value="1"/>
</dbReference>
<dbReference type="SMART" id="SM00533">
    <property type="entry name" value="MUTSd"/>
    <property type="match status" value="1"/>
</dbReference>
<keyword evidence="3" id="KW-0067">ATP-binding</keyword>
<feature type="region of interest" description="Disordered" evidence="5">
    <location>
        <begin position="698"/>
        <end position="717"/>
    </location>
</feature>
<dbReference type="GO" id="GO:0005634">
    <property type="term" value="C:nucleus"/>
    <property type="evidence" value="ECO:0007669"/>
    <property type="project" value="TreeGrafter"/>
</dbReference>
<keyword evidence="2" id="KW-0547">Nucleotide-binding</keyword>
<evidence type="ECO:0000256" key="2">
    <source>
        <dbReference type="ARBA" id="ARBA00022741"/>
    </source>
</evidence>
<dbReference type="PROSITE" id="PS00486">
    <property type="entry name" value="DNA_MISMATCH_REPAIR_2"/>
    <property type="match status" value="1"/>
</dbReference>
<evidence type="ECO:0000259" key="6">
    <source>
        <dbReference type="PROSITE" id="PS00486"/>
    </source>
</evidence>
<dbReference type="Gene3D" id="3.40.50.300">
    <property type="entry name" value="P-loop containing nucleotide triphosphate hydrolases"/>
    <property type="match status" value="1"/>
</dbReference>